<sequence>MRLSVPSTSPQFFSTLVMLKIHFSLRTLSEPSPLRSLGSVCQRRPIHTPLSASRSRTPRFRVNVSRSRPTMFISRRGMAKATPPRLAEPSHIDPNTIQAYLDNSTLESLTIVRLLDSKKYPTVDFSNYRQSLDYFFFLVLSFPHTRDNEFAYKCLASPKELLRGDEDKIKQLVDIVPRISQTASARIHKILEAYKDSVWDTDCDKSREVTAAIFNIVLLNTMDLLRIVDAALGEMLDPLKDLKD</sequence>
<name>A0AAW0BX01_9AGAR</name>
<evidence type="ECO:0000313" key="2">
    <source>
        <dbReference type="Proteomes" id="UP001362999"/>
    </source>
</evidence>
<gene>
    <name evidence="1" type="ORF">R3P38DRAFT_2923484</name>
</gene>
<evidence type="ECO:0000313" key="1">
    <source>
        <dbReference type="EMBL" id="KAK7031419.1"/>
    </source>
</evidence>
<keyword evidence="2" id="KW-1185">Reference proteome</keyword>
<reference evidence="1 2" key="1">
    <citation type="journal article" date="2024" name="J Genomics">
        <title>Draft genome sequencing and assembly of Favolaschia claudopus CIRM-BRFM 2984 isolated from oak limbs.</title>
        <authorList>
            <person name="Navarro D."/>
            <person name="Drula E."/>
            <person name="Chaduli D."/>
            <person name="Cazenave R."/>
            <person name="Ahrendt S."/>
            <person name="Wang J."/>
            <person name="Lipzen A."/>
            <person name="Daum C."/>
            <person name="Barry K."/>
            <person name="Grigoriev I.V."/>
            <person name="Favel A."/>
            <person name="Rosso M.N."/>
            <person name="Martin F."/>
        </authorList>
    </citation>
    <scope>NUCLEOTIDE SEQUENCE [LARGE SCALE GENOMIC DNA]</scope>
    <source>
        <strain evidence="1 2">CIRM-BRFM 2984</strain>
    </source>
</reference>
<organism evidence="1 2">
    <name type="scientific">Favolaschia claudopus</name>
    <dbReference type="NCBI Taxonomy" id="2862362"/>
    <lineage>
        <taxon>Eukaryota</taxon>
        <taxon>Fungi</taxon>
        <taxon>Dikarya</taxon>
        <taxon>Basidiomycota</taxon>
        <taxon>Agaricomycotina</taxon>
        <taxon>Agaricomycetes</taxon>
        <taxon>Agaricomycetidae</taxon>
        <taxon>Agaricales</taxon>
        <taxon>Marasmiineae</taxon>
        <taxon>Mycenaceae</taxon>
        <taxon>Favolaschia</taxon>
    </lineage>
</organism>
<protein>
    <submittedName>
        <fullName evidence="1">Uncharacterized protein</fullName>
    </submittedName>
</protein>
<dbReference type="AlphaFoldDB" id="A0AAW0BX01"/>
<dbReference type="Proteomes" id="UP001362999">
    <property type="component" value="Unassembled WGS sequence"/>
</dbReference>
<dbReference type="EMBL" id="JAWWNJ010000024">
    <property type="protein sequence ID" value="KAK7031419.1"/>
    <property type="molecule type" value="Genomic_DNA"/>
</dbReference>
<proteinExistence type="predicted"/>
<accession>A0AAW0BX01</accession>
<comment type="caution">
    <text evidence="1">The sequence shown here is derived from an EMBL/GenBank/DDBJ whole genome shotgun (WGS) entry which is preliminary data.</text>
</comment>